<dbReference type="InterPro" id="IPR027417">
    <property type="entry name" value="P-loop_NTPase"/>
</dbReference>
<feature type="domain" description="NACHT" evidence="1">
    <location>
        <begin position="114"/>
        <end position="228"/>
    </location>
</feature>
<dbReference type="PANTHER" id="PTHR46844:SF1">
    <property type="entry name" value="SLR5058 PROTEIN"/>
    <property type="match status" value="1"/>
</dbReference>
<gene>
    <name evidence="2" type="ORF">IC234_05680</name>
</gene>
<organism evidence="2 3">
    <name type="scientific">Hymenobacter armeniacus</name>
    <dbReference type="NCBI Taxonomy" id="2771358"/>
    <lineage>
        <taxon>Bacteria</taxon>
        <taxon>Pseudomonadati</taxon>
        <taxon>Bacteroidota</taxon>
        <taxon>Cytophagia</taxon>
        <taxon>Cytophagales</taxon>
        <taxon>Hymenobacteraceae</taxon>
        <taxon>Hymenobacter</taxon>
    </lineage>
</organism>
<dbReference type="Pfam" id="PF22711">
    <property type="entry name" value="SNaCT5"/>
    <property type="match status" value="1"/>
</dbReference>
<keyword evidence="3" id="KW-1185">Reference proteome</keyword>
<protein>
    <submittedName>
        <fullName evidence="2">NACHT domain-containing protein</fullName>
    </submittedName>
</protein>
<evidence type="ECO:0000259" key="1">
    <source>
        <dbReference type="PROSITE" id="PS50837"/>
    </source>
</evidence>
<dbReference type="EMBL" id="JACXAC010000002">
    <property type="protein sequence ID" value="MBD2721611.1"/>
    <property type="molecule type" value="Genomic_DNA"/>
</dbReference>
<dbReference type="PROSITE" id="PS50837">
    <property type="entry name" value="NACHT"/>
    <property type="match status" value="1"/>
</dbReference>
<sequence length="657" mass="76104">MDLTQAKDIASIAAPFVKAIVDEFITPNIKRLAKRKGVSIQMTEHAFENHFEQYLIDSYDKYSTPNILVLGNQKRQLKDIYVPLEVVNNADDKVSKEEKHIIDSFEKDFIPFHKKVLIIDTAGMGKSTLSKRLFLAAVEQQIGVPLLIELRRLKKDSTVMDEIFRQLSMINEKTDEGFVLELISKGGFVFMLDGFDEIEHEDRRDVVANIRDFIDKARKNYFLLTSRPEDALTAFGDFVKFKIRALRKPEAYLLLQNYDSRGEVSALLIKKLKEKENSNIDEFLKNPLLVSLLFAAFEHKHTIPLKKHLFYRQVYDAFFERHDLTKGESYTRNKYSKLEIDDFHRILRFIGYRSMGLNKVEFSKDELVAIIKEAKDFCIDLKFSPSDFLKDILTKVPLFVQDGLYIKWAHKSIQEYFAASFIFTDSKSKQGKILSAITRAKGYRYMNTLDIYHSIDPSSFRKYVINTFLQDYLAGLEDLRKIWPDIDPVSAAVLLTSKYVFIRINSDKVFSEINSWRKKRGDDDIYGSLSVFHENEEKYDSLKILSGHRSDNVIINLLASKKLGFIRRYKIAKKQGDLGPEPTSDYKFLNLEWGKFYVLCAETCDDYFKEIDINLLINSFSSRGLFVDEVKANVALKAIAKEINEEQSDDFLMSGIL</sequence>
<evidence type="ECO:0000313" key="3">
    <source>
        <dbReference type="Proteomes" id="UP000606003"/>
    </source>
</evidence>
<dbReference type="PANTHER" id="PTHR46844">
    <property type="entry name" value="SLR5058 PROTEIN"/>
    <property type="match status" value="1"/>
</dbReference>
<comment type="caution">
    <text evidence="2">The sequence shown here is derived from an EMBL/GenBank/DDBJ whole genome shotgun (WGS) entry which is preliminary data.</text>
</comment>
<dbReference type="SUPFAM" id="SSF52540">
    <property type="entry name" value="P-loop containing nucleoside triphosphate hydrolases"/>
    <property type="match status" value="1"/>
</dbReference>
<name>A0ABR8JNN7_9BACT</name>
<accession>A0ABR8JNN7</accession>
<reference evidence="2 3" key="1">
    <citation type="submission" date="2020-09" db="EMBL/GenBank/DDBJ databases">
        <authorList>
            <person name="Kim M.K."/>
        </authorList>
    </citation>
    <scope>NUCLEOTIDE SEQUENCE [LARGE SCALE GENOMIC DNA]</scope>
    <source>
        <strain evidence="2 3">BT189</strain>
    </source>
</reference>
<dbReference type="InterPro" id="IPR055036">
    <property type="entry name" value="SNaCT5"/>
</dbReference>
<dbReference type="InterPro" id="IPR007111">
    <property type="entry name" value="NACHT_NTPase"/>
</dbReference>
<evidence type="ECO:0000313" key="2">
    <source>
        <dbReference type="EMBL" id="MBD2721611.1"/>
    </source>
</evidence>
<dbReference type="Pfam" id="PF05729">
    <property type="entry name" value="NACHT"/>
    <property type="match status" value="1"/>
</dbReference>
<dbReference type="Gene3D" id="3.40.50.300">
    <property type="entry name" value="P-loop containing nucleotide triphosphate hydrolases"/>
    <property type="match status" value="1"/>
</dbReference>
<proteinExistence type="predicted"/>
<dbReference type="RefSeq" id="WP_190922886.1">
    <property type="nucleotide sequence ID" value="NZ_JACXAC010000002.1"/>
</dbReference>
<dbReference type="Proteomes" id="UP000606003">
    <property type="component" value="Unassembled WGS sequence"/>
</dbReference>